<comment type="subcellular location">
    <subcellularLocation>
        <location evidence="1">Cell membrane</location>
    </subcellularLocation>
</comment>
<organism evidence="8 9">
    <name type="scientific">Prosthecochloris marina</name>
    <dbReference type="NCBI Taxonomy" id="2017681"/>
    <lineage>
        <taxon>Bacteria</taxon>
        <taxon>Pseudomonadati</taxon>
        <taxon>Chlorobiota</taxon>
        <taxon>Chlorobiia</taxon>
        <taxon>Chlorobiales</taxon>
        <taxon>Chlorobiaceae</taxon>
        <taxon>Prosthecochloris</taxon>
    </lineage>
</organism>
<keyword evidence="5 6" id="KW-0472">Membrane</keyword>
<dbReference type="Proteomes" id="UP000246278">
    <property type="component" value="Unassembled WGS sequence"/>
</dbReference>
<keyword evidence="6" id="KW-1133">Transmembrane helix</keyword>
<protein>
    <submittedName>
        <fullName evidence="8">Glycosyl hydrolase</fullName>
    </submittedName>
</protein>
<dbReference type="GO" id="GO:0016757">
    <property type="term" value="F:glycosyltransferase activity"/>
    <property type="evidence" value="ECO:0007669"/>
    <property type="project" value="UniProtKB-KW"/>
</dbReference>
<evidence type="ECO:0000313" key="8">
    <source>
        <dbReference type="EMBL" id="PWW82748.1"/>
    </source>
</evidence>
<dbReference type="SUPFAM" id="SSF53448">
    <property type="entry name" value="Nucleotide-diphospho-sugar transferases"/>
    <property type="match status" value="1"/>
</dbReference>
<dbReference type="PANTHER" id="PTHR43646:SF2">
    <property type="entry name" value="GLYCOSYLTRANSFERASE 2-LIKE DOMAIN-CONTAINING PROTEIN"/>
    <property type="match status" value="1"/>
</dbReference>
<dbReference type="CDD" id="cd06423">
    <property type="entry name" value="CESA_like"/>
    <property type="match status" value="1"/>
</dbReference>
<dbReference type="Pfam" id="PF00535">
    <property type="entry name" value="Glycos_transf_2"/>
    <property type="match status" value="1"/>
</dbReference>
<feature type="domain" description="Glycosyltransferase 2-like" evidence="7">
    <location>
        <begin position="42"/>
        <end position="217"/>
    </location>
</feature>
<evidence type="ECO:0000313" key="9">
    <source>
        <dbReference type="Proteomes" id="UP000246278"/>
    </source>
</evidence>
<name>A0A317T889_9CHLB</name>
<dbReference type="InterPro" id="IPR029044">
    <property type="entry name" value="Nucleotide-diphossugar_trans"/>
</dbReference>
<dbReference type="PANTHER" id="PTHR43646">
    <property type="entry name" value="GLYCOSYLTRANSFERASE"/>
    <property type="match status" value="1"/>
</dbReference>
<keyword evidence="3" id="KW-0328">Glycosyltransferase</keyword>
<keyword evidence="6" id="KW-0812">Transmembrane</keyword>
<keyword evidence="9" id="KW-1185">Reference proteome</keyword>
<comment type="caution">
    <text evidence="8">The sequence shown here is derived from an EMBL/GenBank/DDBJ whole genome shotgun (WGS) entry which is preliminary data.</text>
</comment>
<feature type="transmembrane region" description="Helical" evidence="6">
    <location>
        <begin position="344"/>
        <end position="364"/>
    </location>
</feature>
<evidence type="ECO:0000256" key="2">
    <source>
        <dbReference type="ARBA" id="ARBA00022475"/>
    </source>
</evidence>
<keyword evidence="8" id="KW-0378">Hydrolase</keyword>
<gene>
    <name evidence="8" type="ORF">CR164_03120</name>
</gene>
<evidence type="ECO:0000256" key="1">
    <source>
        <dbReference type="ARBA" id="ARBA00004236"/>
    </source>
</evidence>
<feature type="transmembrane region" description="Helical" evidence="6">
    <location>
        <begin position="169"/>
        <end position="188"/>
    </location>
</feature>
<feature type="transmembrane region" description="Helical" evidence="6">
    <location>
        <begin position="6"/>
        <end position="23"/>
    </location>
</feature>
<reference evidence="9" key="1">
    <citation type="submission" date="2017-10" db="EMBL/GenBank/DDBJ databases">
        <authorList>
            <person name="Gaisin V.A."/>
            <person name="Rysina M.S."/>
            <person name="Grouzdev D.S."/>
        </authorList>
    </citation>
    <scope>NUCLEOTIDE SEQUENCE [LARGE SCALE GENOMIC DNA]</scope>
    <source>
        <strain evidence="9">V1</strain>
    </source>
</reference>
<evidence type="ECO:0000256" key="3">
    <source>
        <dbReference type="ARBA" id="ARBA00022676"/>
    </source>
</evidence>
<accession>A0A317T889</accession>
<evidence type="ECO:0000256" key="4">
    <source>
        <dbReference type="ARBA" id="ARBA00022679"/>
    </source>
</evidence>
<dbReference type="OrthoDB" id="9800276at2"/>
<evidence type="ECO:0000256" key="5">
    <source>
        <dbReference type="ARBA" id="ARBA00023136"/>
    </source>
</evidence>
<dbReference type="Gene3D" id="3.90.550.10">
    <property type="entry name" value="Spore Coat Polysaccharide Biosynthesis Protein SpsA, Chain A"/>
    <property type="match status" value="1"/>
</dbReference>
<dbReference type="AlphaFoldDB" id="A0A317T889"/>
<dbReference type="InterPro" id="IPR001173">
    <property type="entry name" value="Glyco_trans_2-like"/>
</dbReference>
<keyword evidence="2" id="KW-1003">Cell membrane</keyword>
<feature type="transmembrane region" description="Helical" evidence="6">
    <location>
        <begin position="313"/>
        <end position="332"/>
    </location>
</feature>
<feature type="transmembrane region" description="Helical" evidence="6">
    <location>
        <begin position="281"/>
        <end position="301"/>
    </location>
</feature>
<evidence type="ECO:0000259" key="7">
    <source>
        <dbReference type="Pfam" id="PF00535"/>
    </source>
</evidence>
<dbReference type="EMBL" id="PDNZ01000002">
    <property type="protein sequence ID" value="PWW82748.1"/>
    <property type="molecule type" value="Genomic_DNA"/>
</dbReference>
<proteinExistence type="predicted"/>
<sequence>MLIYQLIITVCLLAFLGILLWNMRELPSLPKHKPETGSPLVSVLVPARNEENNIKRCITSLLHQDYDNYELIVLNDGSTDRTGKILDMLLRSDGGALLRIIEGKALPPGWHGKAWACDQLGKAAQGELLLFTDADTYHSSDSLSRSVAAMQESGADLLSMTPRQEMRSFWEKLVVPLIYFILLCYLPLKLVPATPAPSLCFANGQFLMFRRRMYKRIGGHAAVCTDLVEDVWLCRAVKRRGGKVMSYNGIETVNCRMYRTFDEVWQGFSKNLFAGLGYHSFGLFFLMVVTALVYIVPYGFVIASASSADFSIVYFWFPLLQVCIALLCRLLIAGRFRQPLSGALLHVFSQVVLLGIAVNSFYLVKFGNGSRWKGRRYNFSGKDG</sequence>
<dbReference type="GO" id="GO:0016787">
    <property type="term" value="F:hydrolase activity"/>
    <property type="evidence" value="ECO:0007669"/>
    <property type="project" value="UniProtKB-KW"/>
</dbReference>
<evidence type="ECO:0000256" key="6">
    <source>
        <dbReference type="SAM" id="Phobius"/>
    </source>
</evidence>
<dbReference type="GO" id="GO:0005886">
    <property type="term" value="C:plasma membrane"/>
    <property type="evidence" value="ECO:0007669"/>
    <property type="project" value="UniProtKB-SubCell"/>
</dbReference>
<keyword evidence="4" id="KW-0808">Transferase</keyword>